<evidence type="ECO:0000259" key="10">
    <source>
        <dbReference type="PROSITE" id="PS50103"/>
    </source>
</evidence>
<dbReference type="InterPro" id="IPR013520">
    <property type="entry name" value="Ribonucl_H"/>
</dbReference>
<dbReference type="SUPFAM" id="SSF53098">
    <property type="entry name" value="Ribonuclease H-like"/>
    <property type="match status" value="1"/>
</dbReference>
<name>A0A9W7GJK8_9STRA</name>
<keyword evidence="6 8" id="KW-0862">Zinc</keyword>
<keyword evidence="1" id="KW-0698">rRNA processing</keyword>
<dbReference type="PANTHER" id="PTHR12801">
    <property type="entry name" value="RNA EXONUCLEASE REXO1 / RECO3 FAMILY MEMBER-RELATED"/>
    <property type="match status" value="1"/>
</dbReference>
<keyword evidence="2" id="KW-0540">Nuclease</keyword>
<dbReference type="Gene3D" id="3.30.420.10">
    <property type="entry name" value="Ribonuclease H-like superfamily/Ribonuclease H"/>
    <property type="match status" value="1"/>
</dbReference>
<dbReference type="InterPro" id="IPR012337">
    <property type="entry name" value="RNaseH-like_sf"/>
</dbReference>
<dbReference type="InterPro" id="IPR036397">
    <property type="entry name" value="RNaseH_sf"/>
</dbReference>
<feature type="compositionally biased region" description="Basic and acidic residues" evidence="9">
    <location>
        <begin position="48"/>
        <end position="58"/>
    </location>
</feature>
<dbReference type="InterPro" id="IPR000571">
    <property type="entry name" value="Znf_CCCH"/>
</dbReference>
<dbReference type="PROSITE" id="PS50103">
    <property type="entry name" value="ZF_C3H1"/>
    <property type="match status" value="1"/>
</dbReference>
<evidence type="ECO:0000256" key="8">
    <source>
        <dbReference type="PROSITE-ProRule" id="PRU00723"/>
    </source>
</evidence>
<evidence type="ECO:0000313" key="11">
    <source>
        <dbReference type="EMBL" id="GMI45060.1"/>
    </source>
</evidence>
<evidence type="ECO:0000256" key="7">
    <source>
        <dbReference type="ARBA" id="ARBA00025599"/>
    </source>
</evidence>
<evidence type="ECO:0000256" key="9">
    <source>
        <dbReference type="SAM" id="MobiDB-lite"/>
    </source>
</evidence>
<dbReference type="GO" id="GO:0006364">
    <property type="term" value="P:rRNA processing"/>
    <property type="evidence" value="ECO:0007669"/>
    <property type="project" value="UniProtKB-KW"/>
</dbReference>
<keyword evidence="3 8" id="KW-0479">Metal-binding</keyword>
<comment type="function">
    <text evidence="7">Exoribonuclease involved in ribosome biosynthesis. Involved in the processing of ITS1, the internal transcribed spacer localized between the 18S and 5.8S rRNAs.</text>
</comment>
<dbReference type="Proteomes" id="UP001165065">
    <property type="component" value="Unassembled WGS sequence"/>
</dbReference>
<feature type="zinc finger region" description="C3H1-type" evidence="8">
    <location>
        <begin position="18"/>
        <end position="45"/>
    </location>
</feature>
<evidence type="ECO:0000256" key="3">
    <source>
        <dbReference type="ARBA" id="ARBA00022723"/>
    </source>
</evidence>
<dbReference type="InterPro" id="IPR036855">
    <property type="entry name" value="Znf_CCCH_sf"/>
</dbReference>
<dbReference type="AlphaFoldDB" id="A0A9W7GJK8"/>
<dbReference type="EMBL" id="BRYA01001533">
    <property type="protein sequence ID" value="GMI45060.1"/>
    <property type="molecule type" value="Genomic_DNA"/>
</dbReference>
<comment type="caution">
    <text evidence="11">The sequence shown here is derived from an EMBL/GenBank/DDBJ whole genome shotgun (WGS) entry which is preliminary data.</text>
</comment>
<feature type="compositionally biased region" description="Acidic residues" evidence="9">
    <location>
        <begin position="69"/>
        <end position="78"/>
    </location>
</feature>
<evidence type="ECO:0000256" key="1">
    <source>
        <dbReference type="ARBA" id="ARBA00022552"/>
    </source>
</evidence>
<keyword evidence="12" id="KW-1185">Reference proteome</keyword>
<keyword evidence="5" id="KW-0378">Hydrolase</keyword>
<evidence type="ECO:0000256" key="6">
    <source>
        <dbReference type="ARBA" id="ARBA00022833"/>
    </source>
</evidence>
<organism evidence="11 12">
    <name type="scientific">Triparma columacea</name>
    <dbReference type="NCBI Taxonomy" id="722753"/>
    <lineage>
        <taxon>Eukaryota</taxon>
        <taxon>Sar</taxon>
        <taxon>Stramenopiles</taxon>
        <taxon>Ochrophyta</taxon>
        <taxon>Bolidophyceae</taxon>
        <taxon>Parmales</taxon>
        <taxon>Triparmaceae</taxon>
        <taxon>Triparma</taxon>
    </lineage>
</organism>
<proteinExistence type="predicted"/>
<evidence type="ECO:0000256" key="4">
    <source>
        <dbReference type="ARBA" id="ARBA00022771"/>
    </source>
</evidence>
<evidence type="ECO:0000313" key="12">
    <source>
        <dbReference type="Proteomes" id="UP001165065"/>
    </source>
</evidence>
<dbReference type="Pfam" id="PF18044">
    <property type="entry name" value="zf-CCCH_4"/>
    <property type="match status" value="1"/>
</dbReference>
<dbReference type="SMART" id="SM00356">
    <property type="entry name" value="ZnF_C3H1"/>
    <property type="match status" value="1"/>
</dbReference>
<dbReference type="GO" id="GO:0003676">
    <property type="term" value="F:nucleic acid binding"/>
    <property type="evidence" value="ECO:0007669"/>
    <property type="project" value="InterPro"/>
</dbReference>
<accession>A0A9W7GJK8</accession>
<dbReference type="InterPro" id="IPR047021">
    <property type="entry name" value="REXO1/3/4-like"/>
</dbReference>
<feature type="compositionally biased region" description="Low complexity" evidence="9">
    <location>
        <begin position="197"/>
        <end position="210"/>
    </location>
</feature>
<dbReference type="SUPFAM" id="SSF54928">
    <property type="entry name" value="RNA-binding domain, RBD"/>
    <property type="match status" value="1"/>
</dbReference>
<dbReference type="InterPro" id="IPR041367">
    <property type="entry name" value="Znf-CCCH_4"/>
</dbReference>
<dbReference type="GO" id="GO:0008270">
    <property type="term" value="F:zinc ion binding"/>
    <property type="evidence" value="ECO:0007669"/>
    <property type="project" value="UniProtKB-KW"/>
</dbReference>
<dbReference type="Gene3D" id="1.20.120.1350">
    <property type="entry name" value="Pneumovirus matrix protein 2 (M2), zinc-binding domain"/>
    <property type="match status" value="1"/>
</dbReference>
<protein>
    <recommendedName>
        <fullName evidence="10">C3H1-type domain-containing protein</fullName>
    </recommendedName>
</protein>
<dbReference type="SUPFAM" id="SSF90229">
    <property type="entry name" value="CCCH zinc finger"/>
    <property type="match status" value="1"/>
</dbReference>
<feature type="compositionally biased region" description="Low complexity" evidence="9">
    <location>
        <begin position="79"/>
        <end position="88"/>
    </location>
</feature>
<evidence type="ECO:0000256" key="5">
    <source>
        <dbReference type="ARBA" id="ARBA00022801"/>
    </source>
</evidence>
<evidence type="ECO:0000256" key="2">
    <source>
        <dbReference type="ARBA" id="ARBA00022722"/>
    </source>
</evidence>
<feature type="compositionally biased region" description="Pro residues" evidence="9">
    <location>
        <begin position="211"/>
        <end position="220"/>
    </location>
</feature>
<dbReference type="OrthoDB" id="16516at2759"/>
<feature type="compositionally biased region" description="Acidic residues" evidence="9">
    <location>
        <begin position="122"/>
        <end position="135"/>
    </location>
</feature>
<reference evidence="12" key="1">
    <citation type="journal article" date="2023" name="Commun. Biol.">
        <title>Genome analysis of Parmales, the sister group of diatoms, reveals the evolutionary specialization of diatoms from phago-mixotrophs to photoautotrophs.</title>
        <authorList>
            <person name="Ban H."/>
            <person name="Sato S."/>
            <person name="Yoshikawa S."/>
            <person name="Yamada K."/>
            <person name="Nakamura Y."/>
            <person name="Ichinomiya M."/>
            <person name="Sato N."/>
            <person name="Blanc-Mathieu R."/>
            <person name="Endo H."/>
            <person name="Kuwata A."/>
            <person name="Ogata H."/>
        </authorList>
    </citation>
    <scope>NUCLEOTIDE SEQUENCE [LARGE SCALE GENOMIC DNA]</scope>
</reference>
<dbReference type="SMART" id="SM00479">
    <property type="entry name" value="EXOIII"/>
    <property type="match status" value="1"/>
</dbReference>
<dbReference type="GO" id="GO:0004527">
    <property type="term" value="F:exonuclease activity"/>
    <property type="evidence" value="ECO:0007669"/>
    <property type="project" value="InterPro"/>
</dbReference>
<keyword evidence="4 8" id="KW-0863">Zinc-finger</keyword>
<feature type="domain" description="C3H1-type" evidence="10">
    <location>
        <begin position="18"/>
        <end position="45"/>
    </location>
</feature>
<gene>
    <name evidence="11" type="ORF">TrCOL_g137</name>
</gene>
<sequence>MPTAKKYTLYKVEEGQQEGGKPPCAFYQRGDCRNGDNCKFSHTTGQTKPKEAQKKMENQSDSSSVVSSESEDESDEESVVQQPKNNKQTNKKEKATPANPAGKNKTKKQTPTPEGSDSDSGGGDDDDNNDDDDDDKALAKQRELLLKMEREAKKKKEDKAEKKKRKKDSAPVSPPAIHSAPTSSKTKKQKTAPSLNPMFSSSAFPVSSFIPPAPPTPPPQASTTGKVPPTSPLSPATTPTKGSLISASPGSRPIPVPEKATTETAKMWDGMVKKTRVHPRFKGAVQQLISNEENPEWFRTAEYKKLVESDPRRNAKKLPRLLAMDCEMVETKDPLTGRIDAKALARLSVIDGSNPSNVLIDTLVKPYWPVTDYRTRINGITKESLQGCEFTLRHAQKFMSDLCSSETVIAGHAVHNDLISLKMRHFRVVDSAFLYTTVDGVEAGPPSLKDAAKCVLGIDMPASHDSVNDARQSMALLQEYLDAGEIQKPEWKIVRSKKVKGGTYDPDGTNGSDSLFVHRIPIGTGDGKIRTMMINHTSIQPSKMGELVQGTDGGYGKCLVFYDDEKSASLAFEKLKGKTEKDKGGREQKRVFWKSGEYVFVRRNGGRKGKKKE</sequence>
<dbReference type="InterPro" id="IPR035979">
    <property type="entry name" value="RBD_domain_sf"/>
</dbReference>
<dbReference type="GO" id="GO:0005634">
    <property type="term" value="C:nucleus"/>
    <property type="evidence" value="ECO:0007669"/>
    <property type="project" value="TreeGrafter"/>
</dbReference>
<feature type="region of interest" description="Disordered" evidence="9">
    <location>
        <begin position="14"/>
        <end position="259"/>
    </location>
</feature>
<dbReference type="PANTHER" id="PTHR12801:SF45">
    <property type="entry name" value="RNA EXONUCLEASE 4"/>
    <property type="match status" value="1"/>
</dbReference>
<feature type="compositionally biased region" description="Basic and acidic residues" evidence="9">
    <location>
        <begin position="136"/>
        <end position="161"/>
    </location>
</feature>